<gene>
    <name evidence="11" type="primary">tig</name>
    <name evidence="16" type="ORF">DI525_09580</name>
</gene>
<dbReference type="Gene3D" id="1.10.3120.10">
    <property type="entry name" value="Trigger factor, C-terminal domain"/>
    <property type="match status" value="1"/>
</dbReference>
<feature type="compositionally biased region" description="Basic and acidic residues" evidence="14">
    <location>
        <begin position="425"/>
        <end position="437"/>
    </location>
</feature>
<dbReference type="Pfam" id="PF05698">
    <property type="entry name" value="Trigger_C"/>
    <property type="match status" value="1"/>
</dbReference>
<keyword evidence="6 11" id="KW-0697">Rotamase</keyword>
<dbReference type="InterPro" id="IPR005215">
    <property type="entry name" value="Trig_fac"/>
</dbReference>
<evidence type="ECO:0000259" key="15">
    <source>
        <dbReference type="PROSITE" id="PS50059"/>
    </source>
</evidence>
<dbReference type="InterPro" id="IPR046357">
    <property type="entry name" value="PPIase_dom_sf"/>
</dbReference>
<comment type="function">
    <text evidence="11">Involved in protein export. Acts as a chaperone by maintaining the newly synthesized protein in an open conformation. Functions as a peptidyl-prolyl cis-trans isomerase.</text>
</comment>
<dbReference type="Proteomes" id="UP000249432">
    <property type="component" value="Unassembled WGS sequence"/>
</dbReference>
<dbReference type="HAMAP" id="MF_00303">
    <property type="entry name" value="Trigger_factor_Tig"/>
    <property type="match status" value="1"/>
</dbReference>
<dbReference type="EC" id="5.2.1.8" evidence="3 11"/>
<organism evidence="16 17">
    <name type="scientific">Corynebacterium kroppenstedtii</name>
    <dbReference type="NCBI Taxonomy" id="161879"/>
    <lineage>
        <taxon>Bacteria</taxon>
        <taxon>Bacillati</taxon>
        <taxon>Actinomycetota</taxon>
        <taxon>Actinomycetes</taxon>
        <taxon>Mycobacteriales</taxon>
        <taxon>Corynebacteriaceae</taxon>
        <taxon>Corynebacterium</taxon>
    </lineage>
</organism>
<dbReference type="GO" id="GO:0005737">
    <property type="term" value="C:cytoplasm"/>
    <property type="evidence" value="ECO:0007669"/>
    <property type="project" value="UniProtKB-SubCell"/>
</dbReference>
<dbReference type="GO" id="GO:0015031">
    <property type="term" value="P:protein transport"/>
    <property type="evidence" value="ECO:0007669"/>
    <property type="project" value="UniProtKB-UniRule"/>
</dbReference>
<comment type="catalytic activity">
    <reaction evidence="1 11 12">
        <text>[protein]-peptidylproline (omega=180) = [protein]-peptidylproline (omega=0)</text>
        <dbReference type="Rhea" id="RHEA:16237"/>
        <dbReference type="Rhea" id="RHEA-COMP:10747"/>
        <dbReference type="Rhea" id="RHEA-COMP:10748"/>
        <dbReference type="ChEBI" id="CHEBI:83833"/>
        <dbReference type="ChEBI" id="CHEBI:83834"/>
        <dbReference type="EC" id="5.2.1.8"/>
    </reaction>
</comment>
<dbReference type="PIRSF" id="PIRSF003095">
    <property type="entry name" value="Trigger_factor"/>
    <property type="match status" value="1"/>
</dbReference>
<reference evidence="16 17" key="1">
    <citation type="submission" date="2017-08" db="EMBL/GenBank/DDBJ databases">
        <title>Infants hospitalized years apart are colonized by the same room-sourced microbial strains.</title>
        <authorList>
            <person name="Brooks B."/>
            <person name="Olm M.R."/>
            <person name="Firek B.A."/>
            <person name="Baker R."/>
            <person name="Thomas B.C."/>
            <person name="Morowitz M.J."/>
            <person name="Banfield J.F."/>
        </authorList>
    </citation>
    <scope>NUCLEOTIDE SEQUENCE [LARGE SCALE GENOMIC DNA]</scope>
    <source>
        <strain evidence="16">S2_003_000_R1_3</strain>
    </source>
</reference>
<evidence type="ECO:0000256" key="4">
    <source>
        <dbReference type="ARBA" id="ARBA00016902"/>
    </source>
</evidence>
<feature type="compositionally biased region" description="Acidic residues" evidence="14">
    <location>
        <begin position="486"/>
        <end position="495"/>
    </location>
</feature>
<keyword evidence="5 11" id="KW-0132">Cell division</keyword>
<keyword evidence="8 11" id="KW-0413">Isomerase</keyword>
<evidence type="ECO:0000256" key="5">
    <source>
        <dbReference type="ARBA" id="ARBA00022618"/>
    </source>
</evidence>
<evidence type="ECO:0000256" key="12">
    <source>
        <dbReference type="PROSITE-ProRule" id="PRU00277"/>
    </source>
</evidence>
<dbReference type="SUPFAM" id="SSF109998">
    <property type="entry name" value="Triger factor/SurA peptide-binding domain-like"/>
    <property type="match status" value="1"/>
</dbReference>
<keyword evidence="7 11" id="KW-0143">Chaperone</keyword>
<name>A0A2W5SM34_9CORY</name>
<evidence type="ECO:0000256" key="7">
    <source>
        <dbReference type="ARBA" id="ARBA00023186"/>
    </source>
</evidence>
<dbReference type="Gene3D" id="3.30.70.1050">
    <property type="entry name" value="Trigger factor ribosome-binding domain"/>
    <property type="match status" value="1"/>
</dbReference>
<evidence type="ECO:0000256" key="14">
    <source>
        <dbReference type="SAM" id="MobiDB-lite"/>
    </source>
</evidence>
<evidence type="ECO:0000256" key="13">
    <source>
        <dbReference type="RuleBase" id="RU003914"/>
    </source>
</evidence>
<dbReference type="InterPro" id="IPR001179">
    <property type="entry name" value="PPIase_FKBP_dom"/>
</dbReference>
<evidence type="ECO:0000256" key="6">
    <source>
        <dbReference type="ARBA" id="ARBA00023110"/>
    </source>
</evidence>
<dbReference type="RefSeq" id="WP_303735479.1">
    <property type="nucleotide sequence ID" value="NZ_CAKZHK010000009.1"/>
</dbReference>
<feature type="region of interest" description="Disordered" evidence="14">
    <location>
        <begin position="425"/>
        <end position="495"/>
    </location>
</feature>
<dbReference type="AlphaFoldDB" id="A0A2W5SM34"/>
<evidence type="ECO:0000256" key="2">
    <source>
        <dbReference type="ARBA" id="ARBA00005464"/>
    </source>
</evidence>
<dbReference type="SUPFAM" id="SSF102735">
    <property type="entry name" value="Trigger factor ribosome-binding domain"/>
    <property type="match status" value="1"/>
</dbReference>
<dbReference type="PANTHER" id="PTHR30560">
    <property type="entry name" value="TRIGGER FACTOR CHAPERONE AND PEPTIDYL-PROLYL CIS/TRANS ISOMERASE"/>
    <property type="match status" value="1"/>
</dbReference>
<dbReference type="PANTHER" id="PTHR30560:SF3">
    <property type="entry name" value="TRIGGER FACTOR-LIKE PROTEIN TIG, CHLOROPLASTIC"/>
    <property type="match status" value="1"/>
</dbReference>
<dbReference type="Gene3D" id="3.10.50.40">
    <property type="match status" value="1"/>
</dbReference>
<dbReference type="InterPro" id="IPR027304">
    <property type="entry name" value="Trigger_fact/SurA_dom_sf"/>
</dbReference>
<evidence type="ECO:0000256" key="9">
    <source>
        <dbReference type="ARBA" id="ARBA00023306"/>
    </source>
</evidence>
<dbReference type="EMBL" id="QFRA01000034">
    <property type="protein sequence ID" value="PZR03580.1"/>
    <property type="molecule type" value="Genomic_DNA"/>
</dbReference>
<dbReference type="PROSITE" id="PS50059">
    <property type="entry name" value="FKBP_PPIASE"/>
    <property type="match status" value="1"/>
</dbReference>
<evidence type="ECO:0000256" key="11">
    <source>
        <dbReference type="HAMAP-Rule" id="MF_00303"/>
    </source>
</evidence>
<dbReference type="InterPro" id="IPR036611">
    <property type="entry name" value="Trigger_fac_ribosome-bd_sf"/>
</dbReference>
<keyword evidence="9 11" id="KW-0131">Cell cycle</keyword>
<feature type="domain" description="PPIase FKBP-type" evidence="15">
    <location>
        <begin position="162"/>
        <end position="210"/>
    </location>
</feature>
<dbReference type="GO" id="GO:0051083">
    <property type="term" value="P:'de novo' cotranslational protein folding"/>
    <property type="evidence" value="ECO:0007669"/>
    <property type="project" value="TreeGrafter"/>
</dbReference>
<evidence type="ECO:0000256" key="8">
    <source>
        <dbReference type="ARBA" id="ARBA00023235"/>
    </source>
</evidence>
<dbReference type="InterPro" id="IPR008880">
    <property type="entry name" value="Trigger_fac_C"/>
</dbReference>
<sequence length="495" mass="54660">MKSSVEQQSATRVKLTVEVPFDELQPEIDQAYRSLAQQVTLPGFRKGKVPPRVLEARLGRGAILDQAINNMLPSRYSQAVEEHDLKVLTQPTIDITRLEDNELVEFTAEADVRPEIDLPDFSTIEVEVDPLVADDAAVDAELDNLRARFGTLKAVERPVQKDDFVSIDLSATVGGESVDEATTEGLSHQVGNGELIEGLDDALEGMKVDESKTFKSNLVAGDHEGEEAEVTVTVKSLKERELPEADDDFAQLASEFDTIGELRESLVKQVEENKKAEQASSIRDKVLEKALEKTDFELPEAVVEEQVKGQLNQLLQQFNGDEKAFDQLLAAQGSSREEFDRDTRSSAEEAVRTQLFLDTLADELQPEVSQQEFTEHIMFTAQRYGMEPQQFMQAIQASDQIGALYADVRRGKALAEFMCTVSVKDTDGNEIDPKEYFGEEENTDETSTGSADAEPSQNSEATPSGTETQETAEFDQAAEAPVATPTDDDSENPEK</sequence>
<dbReference type="InterPro" id="IPR037041">
    <property type="entry name" value="Trigger_fac_C_sf"/>
</dbReference>
<dbReference type="GO" id="GO:0051301">
    <property type="term" value="P:cell division"/>
    <property type="evidence" value="ECO:0007669"/>
    <property type="project" value="UniProtKB-KW"/>
</dbReference>
<comment type="domain">
    <text evidence="11">Consists of 3 domains; the N-terminus binds the ribosome, the middle domain has PPIase activity, while the C-terminus has intrinsic chaperone activity on its own.</text>
</comment>
<comment type="caution">
    <text evidence="16">The sequence shown here is derived from an EMBL/GenBank/DDBJ whole genome shotgun (WGS) entry which is preliminary data.</text>
</comment>
<evidence type="ECO:0000256" key="1">
    <source>
        <dbReference type="ARBA" id="ARBA00000971"/>
    </source>
</evidence>
<dbReference type="GO" id="GO:0043335">
    <property type="term" value="P:protein unfolding"/>
    <property type="evidence" value="ECO:0007669"/>
    <property type="project" value="TreeGrafter"/>
</dbReference>
<comment type="similarity">
    <text evidence="2 11 13">Belongs to the FKBP-type PPIase family. Tig subfamily.</text>
</comment>
<comment type="subcellular location">
    <subcellularLocation>
        <location evidence="11">Cytoplasm</location>
    </subcellularLocation>
    <text evidence="11">About half TF is bound to the ribosome near the polypeptide exit tunnel while the other half is free in the cytoplasm.</text>
</comment>
<feature type="compositionally biased region" description="Polar residues" evidence="14">
    <location>
        <begin position="445"/>
        <end position="471"/>
    </location>
</feature>
<evidence type="ECO:0000256" key="3">
    <source>
        <dbReference type="ARBA" id="ARBA00013194"/>
    </source>
</evidence>
<dbReference type="GO" id="GO:0043022">
    <property type="term" value="F:ribosome binding"/>
    <property type="evidence" value="ECO:0007669"/>
    <property type="project" value="TreeGrafter"/>
</dbReference>
<dbReference type="GO" id="GO:0044183">
    <property type="term" value="F:protein folding chaperone"/>
    <property type="evidence" value="ECO:0007669"/>
    <property type="project" value="TreeGrafter"/>
</dbReference>
<accession>A0A2W5SM34</accession>
<evidence type="ECO:0000313" key="17">
    <source>
        <dbReference type="Proteomes" id="UP000249432"/>
    </source>
</evidence>
<dbReference type="Pfam" id="PF05697">
    <property type="entry name" value="Trigger_N"/>
    <property type="match status" value="1"/>
</dbReference>
<evidence type="ECO:0000313" key="16">
    <source>
        <dbReference type="EMBL" id="PZR03580.1"/>
    </source>
</evidence>
<evidence type="ECO:0000256" key="10">
    <source>
        <dbReference type="ARBA" id="ARBA00029986"/>
    </source>
</evidence>
<dbReference type="Pfam" id="PF00254">
    <property type="entry name" value="FKBP_C"/>
    <property type="match status" value="1"/>
</dbReference>
<protein>
    <recommendedName>
        <fullName evidence="4 11">Trigger factor</fullName>
        <shortName evidence="11">TF</shortName>
        <ecNumber evidence="3 11">5.2.1.8</ecNumber>
    </recommendedName>
    <alternativeName>
        <fullName evidence="10 11">PPIase</fullName>
    </alternativeName>
</protein>
<proteinExistence type="inferred from homology"/>
<dbReference type="SUPFAM" id="SSF54534">
    <property type="entry name" value="FKBP-like"/>
    <property type="match status" value="1"/>
</dbReference>
<keyword evidence="11" id="KW-0963">Cytoplasm</keyword>
<dbReference type="InterPro" id="IPR008881">
    <property type="entry name" value="Trigger_fac_ribosome-bd_bac"/>
</dbReference>
<dbReference type="GO" id="GO:0003755">
    <property type="term" value="F:peptidyl-prolyl cis-trans isomerase activity"/>
    <property type="evidence" value="ECO:0007669"/>
    <property type="project" value="UniProtKB-UniRule"/>
</dbReference>
<dbReference type="NCBIfam" id="TIGR00115">
    <property type="entry name" value="tig"/>
    <property type="match status" value="1"/>
</dbReference>